<proteinExistence type="predicted"/>
<feature type="domain" description="DUF5710" evidence="2">
    <location>
        <begin position="6"/>
        <end position="47"/>
    </location>
</feature>
<dbReference type="InterPro" id="IPR043764">
    <property type="entry name" value="DUF5710"/>
</dbReference>
<sequence>MAKTITYLNVPYAEKDQAKALGARWDAANKKWYAPLGKDIEPFARWLNGAPISTAQPAAKPAPRPSEASAGQASGVFTYPTIADFVAYDGEQPPWD</sequence>
<keyword evidence="4" id="KW-1185">Reference proteome</keyword>
<evidence type="ECO:0000313" key="4">
    <source>
        <dbReference type="Proteomes" id="UP001524499"/>
    </source>
</evidence>
<protein>
    <submittedName>
        <fullName evidence="3">DUF5710 domain-containing protein</fullName>
    </submittedName>
</protein>
<feature type="region of interest" description="Disordered" evidence="1">
    <location>
        <begin position="54"/>
        <end position="73"/>
    </location>
</feature>
<evidence type="ECO:0000256" key="1">
    <source>
        <dbReference type="SAM" id="MobiDB-lite"/>
    </source>
</evidence>
<organism evidence="3 4">
    <name type="scientific">Methylomonas subterranea</name>
    <dbReference type="NCBI Taxonomy" id="2952225"/>
    <lineage>
        <taxon>Bacteria</taxon>
        <taxon>Pseudomonadati</taxon>
        <taxon>Pseudomonadota</taxon>
        <taxon>Gammaproteobacteria</taxon>
        <taxon>Methylococcales</taxon>
        <taxon>Methylococcaceae</taxon>
        <taxon>Methylomonas</taxon>
    </lineage>
</organism>
<dbReference type="Proteomes" id="UP001524499">
    <property type="component" value="Unassembled WGS sequence"/>
</dbReference>
<reference evidence="3 4" key="1">
    <citation type="submission" date="2022-07" db="EMBL/GenBank/DDBJ databases">
        <title>Methylomonas rivi sp. nov., Methylomonas rosea sp. nov., Methylomonas aureus sp. nov. and Methylomonas subterranea sp. nov., four novel methanotrophs isolated from a freshwater creek and the deep terrestrial subsurface.</title>
        <authorList>
            <person name="Abin C."/>
            <person name="Sankaranarayanan K."/>
            <person name="Garner C."/>
            <person name="Sindelar R."/>
            <person name="Kotary K."/>
            <person name="Garner R."/>
            <person name="Barclay S."/>
            <person name="Lawson P."/>
            <person name="Krumholz L."/>
        </authorList>
    </citation>
    <scope>NUCLEOTIDE SEQUENCE [LARGE SCALE GENOMIC DNA]</scope>
    <source>
        <strain evidence="3 4">SURF-2</strain>
    </source>
</reference>
<comment type="caution">
    <text evidence="3">The sequence shown here is derived from an EMBL/GenBank/DDBJ whole genome shotgun (WGS) entry which is preliminary data.</text>
</comment>
<dbReference type="EMBL" id="JANIBJ010000034">
    <property type="protein sequence ID" value="MCQ8105661.1"/>
    <property type="molecule type" value="Genomic_DNA"/>
</dbReference>
<evidence type="ECO:0000313" key="3">
    <source>
        <dbReference type="EMBL" id="MCQ8105661.1"/>
    </source>
</evidence>
<name>A0ABT1TKC7_9GAMM</name>
<dbReference type="Pfam" id="PF18974">
    <property type="entry name" value="DUF5710"/>
    <property type="match status" value="1"/>
</dbReference>
<gene>
    <name evidence="3" type="ORF">NP590_16230</name>
</gene>
<accession>A0ABT1TKC7</accession>
<evidence type="ECO:0000259" key="2">
    <source>
        <dbReference type="Pfam" id="PF18974"/>
    </source>
</evidence>
<dbReference type="RefSeq" id="WP_256603673.1">
    <property type="nucleotide sequence ID" value="NZ_JANIBJ010000034.1"/>
</dbReference>